<accession>A0A9Q0RKN4</accession>
<organism evidence="3 4">
    <name type="scientific">Blomia tropicalis</name>
    <name type="common">Mite</name>
    <dbReference type="NCBI Taxonomy" id="40697"/>
    <lineage>
        <taxon>Eukaryota</taxon>
        <taxon>Metazoa</taxon>
        <taxon>Ecdysozoa</taxon>
        <taxon>Arthropoda</taxon>
        <taxon>Chelicerata</taxon>
        <taxon>Arachnida</taxon>
        <taxon>Acari</taxon>
        <taxon>Acariformes</taxon>
        <taxon>Sarcoptiformes</taxon>
        <taxon>Astigmata</taxon>
        <taxon>Glycyphagoidea</taxon>
        <taxon>Echimyopodidae</taxon>
        <taxon>Blomia</taxon>
    </lineage>
</organism>
<feature type="region of interest" description="Disordered" evidence="1">
    <location>
        <begin position="40"/>
        <end position="60"/>
    </location>
</feature>
<dbReference type="Gene3D" id="2.40.50.770">
    <property type="entry name" value="RecQ-mediated genome instability protein Rmi1, C-terminal domain"/>
    <property type="match status" value="1"/>
</dbReference>
<dbReference type="Pfam" id="PF08585">
    <property type="entry name" value="RMI1_N_C"/>
    <property type="match status" value="1"/>
</dbReference>
<comment type="caution">
    <text evidence="3">The sequence shown here is derived from an EMBL/GenBank/DDBJ whole genome shotgun (WGS) entry which is preliminary data.</text>
</comment>
<dbReference type="InterPro" id="IPR013894">
    <property type="entry name" value="RMI1_OB"/>
</dbReference>
<protein>
    <recommendedName>
        <fullName evidence="2">RecQ mediated genome instability protein 1 OB-fold domain-containing protein</fullName>
    </recommendedName>
</protein>
<keyword evidence="4" id="KW-1185">Reference proteome</keyword>
<dbReference type="AlphaFoldDB" id="A0A9Q0RKN4"/>
<dbReference type="InterPro" id="IPR042470">
    <property type="entry name" value="RMI1_N_C_sf"/>
</dbReference>
<gene>
    <name evidence="3" type="ORF">RDWZM_009023</name>
</gene>
<dbReference type="Proteomes" id="UP001142055">
    <property type="component" value="Chromosome 3"/>
</dbReference>
<evidence type="ECO:0000256" key="1">
    <source>
        <dbReference type="SAM" id="MobiDB-lite"/>
    </source>
</evidence>
<evidence type="ECO:0000259" key="2">
    <source>
        <dbReference type="Pfam" id="PF08585"/>
    </source>
</evidence>
<evidence type="ECO:0000313" key="4">
    <source>
        <dbReference type="Proteomes" id="UP001142055"/>
    </source>
</evidence>
<sequence length="203" mass="22863">MAATTMAATNCSTGQSDLIVNRSSESSSIEMNARFSHMQLKSSSTSSVSQSNSNSFSNHCMIPKRQPTIIKAIHDISKPDNHEIVKEVDDAENDLDDDDDENGNIDSKSLERLFKLKKGKEDKKPKWHYGPRVFQLCLTDGHRECIAIEYKPISFLHVNMVGYKILLSGPFDVYNGVILLESHMIKIVSEFVLEDTVHNDQME</sequence>
<dbReference type="EMBL" id="JAPWDV010000003">
    <property type="protein sequence ID" value="KAJ6217866.1"/>
    <property type="molecule type" value="Genomic_DNA"/>
</dbReference>
<feature type="domain" description="RecQ mediated genome instability protein 1 OB-fold" evidence="2">
    <location>
        <begin position="57"/>
        <end position="188"/>
    </location>
</feature>
<evidence type="ECO:0000313" key="3">
    <source>
        <dbReference type="EMBL" id="KAJ6217866.1"/>
    </source>
</evidence>
<feature type="compositionally biased region" description="Low complexity" evidence="1">
    <location>
        <begin position="42"/>
        <end position="58"/>
    </location>
</feature>
<name>A0A9Q0RKN4_BLOTA</name>
<reference evidence="3" key="1">
    <citation type="submission" date="2022-12" db="EMBL/GenBank/DDBJ databases">
        <title>Genome assemblies of Blomia tropicalis.</title>
        <authorList>
            <person name="Cui Y."/>
        </authorList>
    </citation>
    <scope>NUCLEOTIDE SEQUENCE</scope>
    <source>
        <tissue evidence="3">Adult mites</tissue>
    </source>
</reference>
<proteinExistence type="predicted"/>